<evidence type="ECO:0000256" key="7">
    <source>
        <dbReference type="RuleBase" id="RU363039"/>
    </source>
</evidence>
<evidence type="ECO:0000256" key="1">
    <source>
        <dbReference type="ARBA" id="ARBA00022598"/>
    </source>
</evidence>
<evidence type="ECO:0000256" key="5">
    <source>
        <dbReference type="ARBA" id="ARBA00023146"/>
    </source>
</evidence>
<proteinExistence type="inferred from homology"/>
<organism evidence="9 10">
    <name type="scientific">Moorena producens 3L</name>
    <dbReference type="NCBI Taxonomy" id="489825"/>
    <lineage>
        <taxon>Bacteria</taxon>
        <taxon>Bacillati</taxon>
        <taxon>Cyanobacteriota</taxon>
        <taxon>Cyanophyceae</taxon>
        <taxon>Coleofasciculales</taxon>
        <taxon>Coleofasciculaceae</taxon>
        <taxon>Moorena</taxon>
    </lineage>
</organism>
<feature type="domain" description="Methionyl/Leucyl tRNA synthetase" evidence="8">
    <location>
        <begin position="2"/>
        <end position="335"/>
    </location>
</feature>
<keyword evidence="4 7" id="KW-0648">Protein biosynthesis</keyword>
<evidence type="ECO:0000256" key="3">
    <source>
        <dbReference type="ARBA" id="ARBA00022840"/>
    </source>
</evidence>
<gene>
    <name evidence="9" type="ORF">LYNGBM3L_03810</name>
</gene>
<dbReference type="eggNOG" id="COG0143">
    <property type="taxonomic scope" value="Bacteria"/>
</dbReference>
<dbReference type="PANTHER" id="PTHR45765:SF1">
    <property type="entry name" value="METHIONINE--TRNA LIGASE, CYTOPLASMIC"/>
    <property type="match status" value="1"/>
</dbReference>
<dbReference type="AlphaFoldDB" id="F4XJ42"/>
<dbReference type="OrthoDB" id="9810191at2"/>
<dbReference type="EMBL" id="GL890820">
    <property type="protein sequence ID" value="EGJ35499.1"/>
    <property type="molecule type" value="Genomic_DNA"/>
</dbReference>
<accession>F4XJ42</accession>
<keyword evidence="10" id="KW-1185">Reference proteome</keyword>
<dbReference type="GO" id="GO:0005524">
    <property type="term" value="F:ATP binding"/>
    <property type="evidence" value="ECO:0007669"/>
    <property type="project" value="UniProtKB-KW"/>
</dbReference>
<dbReference type="Proteomes" id="UP000003959">
    <property type="component" value="Unassembled WGS sequence"/>
</dbReference>
<dbReference type="InterPro" id="IPR029038">
    <property type="entry name" value="MetRS_Zn"/>
</dbReference>
<dbReference type="RefSeq" id="WP_008178309.1">
    <property type="nucleotide sequence ID" value="NZ_GL890820.1"/>
</dbReference>
<name>F4XJ42_9CYAN</name>
<dbReference type="SUPFAM" id="SSF52374">
    <property type="entry name" value="Nucleotidylyl transferase"/>
    <property type="match status" value="1"/>
</dbReference>
<dbReference type="Pfam" id="PF09334">
    <property type="entry name" value="tRNA-synt_1g"/>
    <property type="match status" value="1"/>
</dbReference>
<evidence type="ECO:0000259" key="8">
    <source>
        <dbReference type="Pfam" id="PF09334"/>
    </source>
</evidence>
<evidence type="ECO:0000313" key="10">
    <source>
        <dbReference type="Proteomes" id="UP000003959"/>
    </source>
</evidence>
<protein>
    <submittedName>
        <fullName evidence="9">Methionyl-tRNA synthetase</fullName>
    </submittedName>
</protein>
<dbReference type="GO" id="GO:0006431">
    <property type="term" value="P:methionyl-tRNA aminoacylation"/>
    <property type="evidence" value="ECO:0007669"/>
    <property type="project" value="TreeGrafter"/>
</dbReference>
<comment type="similarity">
    <text evidence="7">Belongs to the class-I aminoacyl-tRNA synthetase family.</text>
</comment>
<keyword evidence="2 7" id="KW-0547">Nucleotide-binding</keyword>
<comment type="catalytic activity">
    <reaction evidence="6">
        <text>tRNA(Met) + L-methionine + ATP = L-methionyl-tRNA(Met) + AMP + diphosphate</text>
        <dbReference type="Rhea" id="RHEA:13481"/>
        <dbReference type="Rhea" id="RHEA-COMP:9667"/>
        <dbReference type="Rhea" id="RHEA-COMP:9698"/>
        <dbReference type="ChEBI" id="CHEBI:30616"/>
        <dbReference type="ChEBI" id="CHEBI:33019"/>
        <dbReference type="ChEBI" id="CHEBI:57844"/>
        <dbReference type="ChEBI" id="CHEBI:78442"/>
        <dbReference type="ChEBI" id="CHEBI:78530"/>
        <dbReference type="ChEBI" id="CHEBI:456215"/>
        <dbReference type="EC" id="6.1.1.10"/>
    </reaction>
</comment>
<reference evidence="10" key="1">
    <citation type="journal article" date="2011" name="Proc. Natl. Acad. Sci. U.S.A.">
        <title>Genomic insights into the physiology and ecology of the marine filamentous cyanobacterium Lyngbya majuscula.</title>
        <authorList>
            <person name="Jones A.C."/>
            <person name="Monroe E.A."/>
            <person name="Podell S."/>
            <person name="Hess W.R."/>
            <person name="Klages S."/>
            <person name="Esquenazi E."/>
            <person name="Niessen S."/>
            <person name="Hoover H."/>
            <person name="Rothmann M."/>
            <person name="Lasken R.S."/>
            <person name="Yates J.R.III."/>
            <person name="Reinhardt R."/>
            <person name="Kube M."/>
            <person name="Burkart M.D."/>
            <person name="Allen E.E."/>
            <person name="Dorrestein P.C."/>
            <person name="Gerwick W.H."/>
            <person name="Gerwick L."/>
        </authorList>
    </citation>
    <scope>NUCLEOTIDE SEQUENCE [LARGE SCALE GENOMIC DNA]</scope>
    <source>
        <strain evidence="10">3L</strain>
    </source>
</reference>
<dbReference type="InterPro" id="IPR014729">
    <property type="entry name" value="Rossmann-like_a/b/a_fold"/>
</dbReference>
<feature type="non-terminal residue" evidence="9">
    <location>
        <position position="1"/>
    </location>
</feature>
<evidence type="ECO:0000256" key="2">
    <source>
        <dbReference type="ARBA" id="ARBA00022741"/>
    </source>
</evidence>
<evidence type="ECO:0000313" key="9">
    <source>
        <dbReference type="EMBL" id="EGJ35499.1"/>
    </source>
</evidence>
<keyword evidence="1 7" id="KW-0436">Ligase</keyword>
<evidence type="ECO:0000256" key="6">
    <source>
        <dbReference type="ARBA" id="ARBA00047364"/>
    </source>
</evidence>
<dbReference type="GO" id="GO:0004825">
    <property type="term" value="F:methionine-tRNA ligase activity"/>
    <property type="evidence" value="ECO:0007669"/>
    <property type="project" value="UniProtKB-EC"/>
</dbReference>
<dbReference type="Gene3D" id="3.40.50.620">
    <property type="entry name" value="HUPs"/>
    <property type="match status" value="1"/>
</dbReference>
<dbReference type="PANTHER" id="PTHR45765">
    <property type="entry name" value="METHIONINE--TRNA LIGASE"/>
    <property type="match status" value="1"/>
</dbReference>
<evidence type="ECO:0000256" key="4">
    <source>
        <dbReference type="ARBA" id="ARBA00022917"/>
    </source>
</evidence>
<keyword evidence="3 7" id="KW-0067">ATP-binding</keyword>
<dbReference type="HOGENOM" id="CLU_599265_0_0_3"/>
<dbReference type="Gene3D" id="2.20.28.20">
    <property type="entry name" value="Methionyl-tRNA synthetase, Zn-domain"/>
    <property type="match status" value="1"/>
</dbReference>
<sequence>QQAHYVVSTDDNQSYVDTTARRLGIEVTSLINQSRTEIRDSLSSYDIAIDHFGNQDASYREFVQAFFERLYSSGLVEVAEMQVFYDKKTDTYPIESFISGFCPNCLSYTCSGICESCGHPNSAIDLLEVQYPGLEILKEPRLVLKLEEFRSELEQYLLGMETHRPALKHLISSLLDQPMTPFPLSYKMNRGISIDFALSDQKLNVWAEMYPGHIYFLKKSAGQLSNKDEYVQFLGFDNSYFYVFVHFALGIAAQKCGFDWPLPRGFITNQFYYLGSSKFSTSKGNLIWARDLVKDYEADIIRLFLALHGPEFQEANFSLIAFEKTVSEIARKINDIVEVFNAKLTSMENGDDYKNNKTIEKIISILSKPLDLKDYSSSILAQRALNIIDFLRESLQHGNHSLLPFVPVLLVMGLDPFCPKYTQSIRDKFELSNYNWEELVPCCHIQHELPKLLVKR</sequence>
<dbReference type="InterPro" id="IPR015413">
    <property type="entry name" value="Methionyl/Leucyl_tRNA_Synth"/>
</dbReference>
<dbReference type="InterPro" id="IPR023458">
    <property type="entry name" value="Met-tRNA_ligase_1"/>
</dbReference>
<dbReference type="GO" id="GO:0005829">
    <property type="term" value="C:cytosol"/>
    <property type="evidence" value="ECO:0007669"/>
    <property type="project" value="TreeGrafter"/>
</dbReference>
<keyword evidence="5 7" id="KW-0030">Aminoacyl-tRNA synthetase</keyword>